<evidence type="ECO:0000256" key="2">
    <source>
        <dbReference type="ARBA" id="ARBA00022723"/>
    </source>
</evidence>
<keyword evidence="5" id="KW-0224">Dipeptidase</keyword>
<dbReference type="Pfam" id="PF01546">
    <property type="entry name" value="Peptidase_M20"/>
    <property type="match status" value="1"/>
</dbReference>
<dbReference type="InterPro" id="IPR051458">
    <property type="entry name" value="Cyt/Met_Dipeptidase"/>
</dbReference>
<dbReference type="InterPro" id="IPR002933">
    <property type="entry name" value="Peptidase_M20"/>
</dbReference>
<dbReference type="GO" id="GO:0016805">
    <property type="term" value="F:dipeptidase activity"/>
    <property type="evidence" value="ECO:0007669"/>
    <property type="project" value="UniProtKB-KW"/>
</dbReference>
<dbReference type="PANTHER" id="PTHR43270:SF12">
    <property type="entry name" value="SUCCINYL-DIAMINOPIMELATE DESUCCINYLASE"/>
    <property type="match status" value="1"/>
</dbReference>
<dbReference type="Proteomes" id="UP000886844">
    <property type="component" value="Unassembled WGS sequence"/>
</dbReference>
<feature type="domain" description="Peptidase M20 dimerisation" evidence="4">
    <location>
        <begin position="193"/>
        <end position="351"/>
    </location>
</feature>
<dbReference type="SUPFAM" id="SSF53187">
    <property type="entry name" value="Zn-dependent exopeptidases"/>
    <property type="match status" value="1"/>
</dbReference>
<protein>
    <submittedName>
        <fullName evidence="5">Dipeptidase</fullName>
        <ecNumber evidence="5">3.4.13.-</ecNumber>
    </submittedName>
</protein>
<organism evidence="5 6">
    <name type="scientific">Candidatus Alistipes intestinigallinarum</name>
    <dbReference type="NCBI Taxonomy" id="2838440"/>
    <lineage>
        <taxon>Bacteria</taxon>
        <taxon>Pseudomonadati</taxon>
        <taxon>Bacteroidota</taxon>
        <taxon>Bacteroidia</taxon>
        <taxon>Bacteroidales</taxon>
        <taxon>Rikenellaceae</taxon>
        <taxon>Alistipes</taxon>
    </lineage>
</organism>
<keyword evidence="2" id="KW-0479">Metal-binding</keyword>
<dbReference type="InterPro" id="IPR011650">
    <property type="entry name" value="Peptidase_M20_dimer"/>
</dbReference>
<dbReference type="GO" id="GO:0006508">
    <property type="term" value="P:proteolysis"/>
    <property type="evidence" value="ECO:0007669"/>
    <property type="project" value="UniProtKB-KW"/>
</dbReference>
<dbReference type="EC" id="3.4.13.-" evidence="5"/>
<gene>
    <name evidence="5" type="ORF">H9828_07770</name>
</gene>
<dbReference type="Gene3D" id="3.30.70.360">
    <property type="match status" value="1"/>
</dbReference>
<evidence type="ECO:0000259" key="4">
    <source>
        <dbReference type="Pfam" id="PF07687"/>
    </source>
</evidence>
<evidence type="ECO:0000313" key="6">
    <source>
        <dbReference type="Proteomes" id="UP000886844"/>
    </source>
</evidence>
<comment type="caution">
    <text evidence="5">The sequence shown here is derived from an EMBL/GenBank/DDBJ whole genome shotgun (WGS) entry which is preliminary data.</text>
</comment>
<keyword evidence="3 5" id="KW-0378">Hydrolase</keyword>
<dbReference type="Gene3D" id="3.40.630.10">
    <property type="entry name" value="Zn peptidases"/>
    <property type="match status" value="1"/>
</dbReference>
<dbReference type="NCBIfam" id="NF006579">
    <property type="entry name" value="PRK09104.1"/>
    <property type="match status" value="1"/>
</dbReference>
<accession>A0A9D1Z1T1</accession>
<name>A0A9D1Z1T1_9BACT</name>
<sequence>MDKVKDYISANKERFVNELFDLLRIPSISAQSEHRPDMQRCAEFLAAALVKAGADRAEVMPTAGNPVVYAEKIVSPKAKTVLVYGHYDVMPVDPRGEWRTDPFEPVIRDGRIWCRGADDDKGQLWMHAKAFEAMCATDSLPCNVKFMLEGEEEIGSASLYDFCREHKKLLKADIILVSDTSMLSMQTPSITCGLRGLAYMEVEVTGPNKDLHSGLFGGAVANPANVLTRLVASLIDGNGRVTIPGFYDDVRELTPAERKAFNKAPFNLTSYKKALEIGDVEGEAGYTTLERTGVRPSLDVNGIWGGYIGEGTKTVIPSKASAKISMRLVPNQDYRKISKLFERHFRKIAPKSVKVVVKSLHGGMPYVAPTDMPAYKAAEKAIVETFGKKPLPFYSGGSIPIISGFESILGIKSLLIGFGLAEDAIHSPNESFGLEQFERGVETIPLFYKYFAESR</sequence>
<dbReference type="PANTHER" id="PTHR43270">
    <property type="entry name" value="BETA-ALA-HIS DIPEPTIDASE"/>
    <property type="match status" value="1"/>
</dbReference>
<evidence type="ECO:0000256" key="3">
    <source>
        <dbReference type="ARBA" id="ARBA00022801"/>
    </source>
</evidence>
<dbReference type="EMBL" id="DXDA01000063">
    <property type="protein sequence ID" value="HIY69298.1"/>
    <property type="molecule type" value="Genomic_DNA"/>
</dbReference>
<dbReference type="NCBIfam" id="NF005914">
    <property type="entry name" value="PRK07907.1"/>
    <property type="match status" value="1"/>
</dbReference>
<reference evidence="5" key="2">
    <citation type="submission" date="2021-04" db="EMBL/GenBank/DDBJ databases">
        <authorList>
            <person name="Gilroy R."/>
        </authorList>
    </citation>
    <scope>NUCLEOTIDE SEQUENCE</scope>
    <source>
        <strain evidence="5">5134</strain>
    </source>
</reference>
<evidence type="ECO:0000313" key="5">
    <source>
        <dbReference type="EMBL" id="HIY69298.1"/>
    </source>
</evidence>
<keyword evidence="1" id="KW-0645">Protease</keyword>
<dbReference type="Pfam" id="PF07687">
    <property type="entry name" value="M20_dimer"/>
    <property type="match status" value="1"/>
</dbReference>
<dbReference type="AlphaFoldDB" id="A0A9D1Z1T1"/>
<proteinExistence type="predicted"/>
<dbReference type="CDD" id="cd05680">
    <property type="entry name" value="M20_dipept_like"/>
    <property type="match status" value="1"/>
</dbReference>
<reference evidence="5" key="1">
    <citation type="journal article" date="2021" name="PeerJ">
        <title>Extensive microbial diversity within the chicken gut microbiome revealed by metagenomics and culture.</title>
        <authorList>
            <person name="Gilroy R."/>
            <person name="Ravi A."/>
            <person name="Getino M."/>
            <person name="Pursley I."/>
            <person name="Horton D.L."/>
            <person name="Alikhan N.F."/>
            <person name="Baker D."/>
            <person name="Gharbi K."/>
            <person name="Hall N."/>
            <person name="Watson M."/>
            <person name="Adriaenssens E.M."/>
            <person name="Foster-Nyarko E."/>
            <person name="Jarju S."/>
            <person name="Secka A."/>
            <person name="Antonio M."/>
            <person name="Oren A."/>
            <person name="Chaudhuri R.R."/>
            <person name="La Ragione R."/>
            <person name="Hildebrand F."/>
            <person name="Pallen M.J."/>
        </authorList>
    </citation>
    <scope>NUCLEOTIDE SEQUENCE</scope>
    <source>
        <strain evidence="5">5134</strain>
    </source>
</reference>
<evidence type="ECO:0000256" key="1">
    <source>
        <dbReference type="ARBA" id="ARBA00022670"/>
    </source>
</evidence>
<dbReference type="GO" id="GO:0046872">
    <property type="term" value="F:metal ion binding"/>
    <property type="evidence" value="ECO:0007669"/>
    <property type="project" value="UniProtKB-KW"/>
</dbReference>
<dbReference type="NCBIfam" id="NF006053">
    <property type="entry name" value="PRK08201.1"/>
    <property type="match status" value="1"/>
</dbReference>